<organism evidence="8">
    <name type="scientific">Symploca sp. SIO1C4</name>
    <dbReference type="NCBI Taxonomy" id="2607765"/>
    <lineage>
        <taxon>Bacteria</taxon>
        <taxon>Bacillati</taxon>
        <taxon>Cyanobacteriota</taxon>
        <taxon>Cyanophyceae</taxon>
        <taxon>Coleofasciculales</taxon>
        <taxon>Coleofasciculaceae</taxon>
        <taxon>Symploca</taxon>
    </lineage>
</organism>
<keyword evidence="4 6" id="KW-0697">Rotamase</keyword>
<sequence>MLDISNLPIDPDEIINSLKRDIQLRQISQKLLYRRVVEQTATERNIIVTPEEIQAEVDRVRHEMRLEKASDTLTWLASQMITPEDWEAGIRDRLLGKKLSEFLFSQEVEKFFAQNRLNYEQVLLYQIIINDEKIAQELFYQIEEQEISFYEAAHFYDIDEERRRRCGYGGKLYRRQLAPDIASAVFGASLGELIGPLNIEPGYRLLMVEEFIPAELTTEIHQEIINRMFREWLESECNYLIHNQII</sequence>
<evidence type="ECO:0000256" key="5">
    <source>
        <dbReference type="ARBA" id="ARBA00023235"/>
    </source>
</evidence>
<dbReference type="GO" id="GO:0003755">
    <property type="term" value="F:peptidyl-prolyl cis-trans isomerase activity"/>
    <property type="evidence" value="ECO:0007669"/>
    <property type="project" value="UniProtKB-KW"/>
</dbReference>
<accession>A0A6B3NCB4</accession>
<comment type="caution">
    <text evidence="8">The sequence shown here is derived from an EMBL/GenBank/DDBJ whole genome shotgun (WGS) entry which is preliminary data.</text>
</comment>
<dbReference type="SUPFAM" id="SSF54534">
    <property type="entry name" value="FKBP-like"/>
    <property type="match status" value="1"/>
</dbReference>
<evidence type="ECO:0000256" key="4">
    <source>
        <dbReference type="ARBA" id="ARBA00023110"/>
    </source>
</evidence>
<protein>
    <recommendedName>
        <fullName evidence="2">peptidylprolyl isomerase</fullName>
        <ecNumber evidence="2">5.2.1.8</ecNumber>
    </recommendedName>
</protein>
<proteinExistence type="predicted"/>
<dbReference type="SUPFAM" id="SSF109998">
    <property type="entry name" value="Triger factor/SurA peptide-binding domain-like"/>
    <property type="match status" value="1"/>
</dbReference>
<dbReference type="PROSITE" id="PS50198">
    <property type="entry name" value="PPIC_PPIASE_2"/>
    <property type="match status" value="1"/>
</dbReference>
<comment type="catalytic activity">
    <reaction evidence="1">
        <text>[protein]-peptidylproline (omega=180) = [protein]-peptidylproline (omega=0)</text>
        <dbReference type="Rhea" id="RHEA:16237"/>
        <dbReference type="Rhea" id="RHEA-COMP:10747"/>
        <dbReference type="Rhea" id="RHEA-COMP:10748"/>
        <dbReference type="ChEBI" id="CHEBI:83833"/>
        <dbReference type="ChEBI" id="CHEBI:83834"/>
        <dbReference type="EC" id="5.2.1.8"/>
    </reaction>
</comment>
<keyword evidence="5 6" id="KW-0413">Isomerase</keyword>
<dbReference type="EC" id="5.2.1.8" evidence="2"/>
<dbReference type="PANTHER" id="PTHR47245">
    <property type="entry name" value="PEPTIDYLPROLYL ISOMERASE"/>
    <property type="match status" value="1"/>
</dbReference>
<dbReference type="AlphaFoldDB" id="A0A6B3NCB4"/>
<dbReference type="Gene3D" id="1.10.4030.10">
    <property type="entry name" value="Porin chaperone SurA, peptide-binding domain"/>
    <property type="match status" value="1"/>
</dbReference>
<feature type="domain" description="PpiC" evidence="7">
    <location>
        <begin position="119"/>
        <end position="210"/>
    </location>
</feature>
<evidence type="ECO:0000313" key="8">
    <source>
        <dbReference type="EMBL" id="NER30739.1"/>
    </source>
</evidence>
<name>A0A6B3NCB4_9CYAN</name>
<dbReference type="Pfam" id="PF00639">
    <property type="entry name" value="Rotamase"/>
    <property type="match status" value="1"/>
</dbReference>
<keyword evidence="3" id="KW-0732">Signal</keyword>
<evidence type="ECO:0000256" key="2">
    <source>
        <dbReference type="ARBA" id="ARBA00013194"/>
    </source>
</evidence>
<evidence type="ECO:0000256" key="1">
    <source>
        <dbReference type="ARBA" id="ARBA00000971"/>
    </source>
</evidence>
<reference evidence="8" key="1">
    <citation type="submission" date="2019-11" db="EMBL/GenBank/DDBJ databases">
        <title>Genomic insights into an expanded diversity of filamentous marine cyanobacteria reveals the extraordinary biosynthetic potential of Moorea and Okeania.</title>
        <authorList>
            <person name="Ferreira Leao T."/>
            <person name="Wang M."/>
            <person name="Moss N."/>
            <person name="Da Silva R."/>
            <person name="Sanders J."/>
            <person name="Nurk S."/>
            <person name="Gurevich A."/>
            <person name="Humphrey G."/>
            <person name="Reher R."/>
            <person name="Zhu Q."/>
            <person name="Belda-Ferre P."/>
            <person name="Glukhov E."/>
            <person name="Rex R."/>
            <person name="Dorrestein P.C."/>
            <person name="Knight R."/>
            <person name="Pevzner P."/>
            <person name="Gerwick W.H."/>
            <person name="Gerwick L."/>
        </authorList>
    </citation>
    <scope>NUCLEOTIDE SEQUENCE</scope>
    <source>
        <strain evidence="8">SIO1C4</strain>
    </source>
</reference>
<dbReference type="InterPro" id="IPR027304">
    <property type="entry name" value="Trigger_fact/SurA_dom_sf"/>
</dbReference>
<dbReference type="InterPro" id="IPR046357">
    <property type="entry name" value="PPIase_dom_sf"/>
</dbReference>
<dbReference type="PANTHER" id="PTHR47245:SF1">
    <property type="entry name" value="FOLDASE PROTEIN PRSA"/>
    <property type="match status" value="1"/>
</dbReference>
<dbReference type="EMBL" id="JAAHFQ010000633">
    <property type="protein sequence ID" value="NER30739.1"/>
    <property type="molecule type" value="Genomic_DNA"/>
</dbReference>
<evidence type="ECO:0000259" key="7">
    <source>
        <dbReference type="PROSITE" id="PS50198"/>
    </source>
</evidence>
<evidence type="ECO:0000256" key="6">
    <source>
        <dbReference type="PROSITE-ProRule" id="PRU00278"/>
    </source>
</evidence>
<dbReference type="InterPro" id="IPR000297">
    <property type="entry name" value="PPIase_PpiC"/>
</dbReference>
<dbReference type="Gene3D" id="3.10.50.40">
    <property type="match status" value="1"/>
</dbReference>
<evidence type="ECO:0000256" key="3">
    <source>
        <dbReference type="ARBA" id="ARBA00022729"/>
    </source>
</evidence>
<gene>
    <name evidence="8" type="ORF">F6J89_24765</name>
</gene>
<dbReference type="InterPro" id="IPR050245">
    <property type="entry name" value="PrsA_foldase"/>
</dbReference>